<dbReference type="OrthoDB" id="2297614at2"/>
<dbReference type="STRING" id="81857.IV38_GL001286"/>
<dbReference type="SMART" id="SM00966">
    <property type="entry name" value="SpoVT_AbrB"/>
    <property type="match status" value="1"/>
</dbReference>
<proteinExistence type="predicted"/>
<dbReference type="InterPro" id="IPR037914">
    <property type="entry name" value="SpoVT-AbrB_sf"/>
</dbReference>
<dbReference type="InterPro" id="IPR007159">
    <property type="entry name" value="SpoVT-AbrB_dom"/>
</dbReference>
<dbReference type="Proteomes" id="UP000051751">
    <property type="component" value="Unassembled WGS sequence"/>
</dbReference>
<keyword evidence="4" id="KW-1185">Reference proteome</keyword>
<comment type="caution">
    <text evidence="3">The sequence shown here is derived from an EMBL/GenBank/DDBJ whole genome shotgun (WGS) entry which is preliminary data.</text>
</comment>
<protein>
    <recommendedName>
        <fullName evidence="1">SpoVT-AbrB domain-containing protein</fullName>
    </recommendedName>
</protein>
<dbReference type="Proteomes" id="UP000051645">
    <property type="component" value="Unassembled WGS sequence"/>
</dbReference>
<dbReference type="EMBL" id="JQAZ01000009">
    <property type="protein sequence ID" value="KRN30018.1"/>
    <property type="molecule type" value="Genomic_DNA"/>
</dbReference>
<dbReference type="SUPFAM" id="SSF89447">
    <property type="entry name" value="AbrB/MazE/MraZ-like"/>
    <property type="match status" value="1"/>
</dbReference>
<dbReference type="AlphaFoldDB" id="A0A0R2FN93"/>
<accession>A0A0R2FN93</accession>
<dbReference type="PATRIC" id="fig|81857.3.peg.1292"/>
<dbReference type="GO" id="GO:0003677">
    <property type="term" value="F:DNA binding"/>
    <property type="evidence" value="ECO:0007669"/>
    <property type="project" value="InterPro"/>
</dbReference>
<evidence type="ECO:0000313" key="3">
    <source>
        <dbReference type="EMBL" id="KRN30018.1"/>
    </source>
</evidence>
<dbReference type="Gene3D" id="2.10.260.10">
    <property type="match status" value="1"/>
</dbReference>
<evidence type="ECO:0000313" key="5">
    <source>
        <dbReference type="Proteomes" id="UP000051751"/>
    </source>
</evidence>
<evidence type="ECO:0000313" key="2">
    <source>
        <dbReference type="EMBL" id="KRN29070.1"/>
    </source>
</evidence>
<reference evidence="4 5" key="1">
    <citation type="journal article" date="2015" name="Genome Announc.">
        <title>Expanding the biotechnology potential of lactobacilli through comparative genomics of 213 strains and associated genera.</title>
        <authorList>
            <person name="Sun Z."/>
            <person name="Harris H.M."/>
            <person name="McCann A."/>
            <person name="Guo C."/>
            <person name="Argimon S."/>
            <person name="Zhang W."/>
            <person name="Yang X."/>
            <person name="Jeffery I.B."/>
            <person name="Cooney J.C."/>
            <person name="Kagawa T.F."/>
            <person name="Liu W."/>
            <person name="Song Y."/>
            <person name="Salvetti E."/>
            <person name="Wrobel A."/>
            <person name="Rasinkangas P."/>
            <person name="Parkhill J."/>
            <person name="Rea M.C."/>
            <person name="O'Sullivan O."/>
            <person name="Ritari J."/>
            <person name="Douillard F.P."/>
            <person name="Paul Ross R."/>
            <person name="Yang R."/>
            <person name="Briner A.E."/>
            <person name="Felis G.E."/>
            <person name="de Vos W.M."/>
            <person name="Barrangou R."/>
            <person name="Klaenhammer T.R."/>
            <person name="Caufield P.W."/>
            <person name="Cui Y."/>
            <person name="Zhang H."/>
            <person name="O'Toole P.W."/>
        </authorList>
    </citation>
    <scope>NUCLEOTIDE SEQUENCE [LARGE SCALE GENOMIC DNA]</scope>
    <source>
        <strain evidence="2 5">ATCC BAA-66</strain>
        <strain evidence="3 4">DSM 13344</strain>
    </source>
</reference>
<gene>
    <name evidence="2" type="ORF">IV38_GL001286</name>
    <name evidence="3" type="ORF">IV40_GL002046</name>
</gene>
<evidence type="ECO:0000259" key="1">
    <source>
        <dbReference type="SMART" id="SM00966"/>
    </source>
</evidence>
<sequence>MDNIKPQRRVIGKNGDSLYVTIPADVIRKLNLKKGDSIMIGESDGKVIASPVKSDQKDRINLIDKLMAEHHDAMDYLQDK</sequence>
<feature type="domain" description="SpoVT-AbrB" evidence="1">
    <location>
        <begin position="12"/>
        <end position="57"/>
    </location>
</feature>
<dbReference type="EMBL" id="JQAT01000002">
    <property type="protein sequence ID" value="KRN29070.1"/>
    <property type="molecule type" value="Genomic_DNA"/>
</dbReference>
<dbReference type="Pfam" id="PF04014">
    <property type="entry name" value="MazE_antitoxin"/>
    <property type="match status" value="1"/>
</dbReference>
<organism evidence="3 4">
    <name type="scientific">Lactobacillus selangorensis</name>
    <dbReference type="NCBI Taxonomy" id="81857"/>
    <lineage>
        <taxon>Bacteria</taxon>
        <taxon>Bacillati</taxon>
        <taxon>Bacillota</taxon>
        <taxon>Bacilli</taxon>
        <taxon>Lactobacillales</taxon>
        <taxon>Lactobacillaceae</taxon>
        <taxon>Lactobacillus</taxon>
    </lineage>
</organism>
<dbReference type="RefSeq" id="WP_057771071.1">
    <property type="nucleotide sequence ID" value="NZ_JQAT01000002.1"/>
</dbReference>
<name>A0A0R2FN93_9LACO</name>
<evidence type="ECO:0000313" key="4">
    <source>
        <dbReference type="Proteomes" id="UP000051645"/>
    </source>
</evidence>